<evidence type="ECO:0000313" key="5">
    <source>
        <dbReference type="EMBL" id="KDN41058.1"/>
    </source>
</evidence>
<evidence type="ECO:0000259" key="4">
    <source>
        <dbReference type="Pfam" id="PF00150"/>
    </source>
</evidence>
<dbReference type="Proteomes" id="UP000027361">
    <property type="component" value="Unassembled WGS sequence"/>
</dbReference>
<dbReference type="GeneID" id="25262603"/>
<dbReference type="RefSeq" id="XP_013241574.1">
    <property type="nucleotide sequence ID" value="XM_013386120.1"/>
</dbReference>
<organism evidence="5 6">
    <name type="scientific">Tilletiaria anomala (strain ATCC 24038 / CBS 436.72 / UBC 951)</name>
    <dbReference type="NCBI Taxonomy" id="1037660"/>
    <lineage>
        <taxon>Eukaryota</taxon>
        <taxon>Fungi</taxon>
        <taxon>Dikarya</taxon>
        <taxon>Basidiomycota</taxon>
        <taxon>Ustilaginomycotina</taxon>
        <taxon>Exobasidiomycetes</taxon>
        <taxon>Georgefischeriales</taxon>
        <taxon>Tilletiariaceae</taxon>
        <taxon>Tilletiaria</taxon>
    </lineage>
</organism>
<gene>
    <name evidence="5" type="ORF">K437DRAFT_227014</name>
</gene>
<dbReference type="STRING" id="1037660.A0A066VL81"/>
<dbReference type="EMBL" id="JMSN01000084">
    <property type="protein sequence ID" value="KDN41058.1"/>
    <property type="molecule type" value="Genomic_DNA"/>
</dbReference>
<dbReference type="Gene3D" id="3.20.20.80">
    <property type="entry name" value="Glycosidases"/>
    <property type="match status" value="1"/>
</dbReference>
<dbReference type="AlphaFoldDB" id="A0A066VL81"/>
<dbReference type="InterPro" id="IPR001547">
    <property type="entry name" value="Glyco_hydro_5"/>
</dbReference>
<dbReference type="InterPro" id="IPR018087">
    <property type="entry name" value="Glyco_hydro_5_CS"/>
</dbReference>
<name>A0A066VL81_TILAU</name>
<keyword evidence="3" id="KW-0326">Glycosidase</keyword>
<keyword evidence="6" id="KW-1185">Reference proteome</keyword>
<dbReference type="PANTHER" id="PTHR31263">
    <property type="entry name" value="CELLULASE FAMILY PROTEIN (AFU_ORTHOLOGUE AFUA_5G14560)"/>
    <property type="match status" value="1"/>
</dbReference>
<dbReference type="OMA" id="EGINWTG"/>
<reference evidence="5 6" key="1">
    <citation type="submission" date="2014-05" db="EMBL/GenBank/DDBJ databases">
        <title>Draft genome sequence of a rare smut relative, Tilletiaria anomala UBC 951.</title>
        <authorList>
            <consortium name="DOE Joint Genome Institute"/>
            <person name="Toome M."/>
            <person name="Kuo A."/>
            <person name="Henrissat B."/>
            <person name="Lipzen A."/>
            <person name="Tritt A."/>
            <person name="Yoshinaga Y."/>
            <person name="Zane M."/>
            <person name="Barry K."/>
            <person name="Grigoriev I.V."/>
            <person name="Spatafora J.W."/>
            <person name="Aimea M.C."/>
        </authorList>
    </citation>
    <scope>NUCLEOTIDE SEQUENCE [LARGE SCALE GENOMIC DNA]</scope>
    <source>
        <strain evidence="5 6">UBC 951</strain>
    </source>
</reference>
<evidence type="ECO:0000313" key="6">
    <source>
        <dbReference type="Proteomes" id="UP000027361"/>
    </source>
</evidence>
<evidence type="ECO:0000256" key="3">
    <source>
        <dbReference type="ARBA" id="ARBA00023295"/>
    </source>
</evidence>
<evidence type="ECO:0000256" key="1">
    <source>
        <dbReference type="ARBA" id="ARBA00005641"/>
    </source>
</evidence>
<comment type="similarity">
    <text evidence="1">Belongs to the glycosyl hydrolase 5 (cellulase A) family.</text>
</comment>
<dbReference type="HOGENOM" id="CLU_030021_0_0_1"/>
<evidence type="ECO:0000256" key="2">
    <source>
        <dbReference type="ARBA" id="ARBA00022801"/>
    </source>
</evidence>
<dbReference type="GO" id="GO:0004553">
    <property type="term" value="F:hydrolase activity, hydrolyzing O-glycosyl compounds"/>
    <property type="evidence" value="ECO:0007669"/>
    <property type="project" value="InterPro"/>
</dbReference>
<dbReference type="OrthoDB" id="442731at2759"/>
<dbReference type="Pfam" id="PF00150">
    <property type="entry name" value="Cellulase"/>
    <property type="match status" value="1"/>
</dbReference>
<sequence>MPTVATVVHETTSSRIEKRQLNAAPSGTPLSDTWKGPLSTKGRYIVDANGNRFRLRGGNWHGASGTYNGNGDINEPANHHAGEMAFQTVLCLDRAPMNEIIQNFLNLGINTIRLPFSNQMIHTTDAVPDSAMAANPQLKGKTPLQIYDEVVSALTKAGIAVILNNHTVKSIWCCGLDQNARWNIAQSDKEWQDDWIMMVKRYKDNNRVVGAELYNEVRRDLAQDPTWGQGGSTDWYQASMNCAVRIQREANPDILIIIEGINWVGIPLQQFPHWRPELSQASYLSLTLPYLDKLVYSSHMYAYTGANNTGASSGPFTLPDPLYRDLSVSALNETMDRLAGYVATDTLKHYTAPVWISEFGSAGRYDTLTADRNWWHNFINYMIDRDLEFAVWPLVGWQSNGQGDLWALTAWDTNNNTLSISDNNGQADWRYQDWQRLMQAQNIKTGQVDAAPTFRMLFADNGNAVMSNKISSTKILLPGTRHAVCPDGLRLLGLTAENNPRGLCTDVTYGRDLWDAQKGIWDFVPDERHVTQDWAPGFTKLTCAPNQHLIGYSFTGRMSVGAYCAKFSDSWSSKNALNSTRVVFFDKQSNYPTNHGLFSAGGNTGACNDDEVAMGYAFSTLANGGTPAALLCSSTNTSSTGAGGGGAVVASGADAGSAIGHSGSRKLFTIMLPPTLASLLLNMHRF</sequence>
<proteinExistence type="inferred from homology"/>
<dbReference type="SUPFAM" id="SSF51445">
    <property type="entry name" value="(Trans)glycosidases"/>
    <property type="match status" value="1"/>
</dbReference>
<dbReference type="PROSITE" id="PS00659">
    <property type="entry name" value="GLYCOSYL_HYDROL_F5"/>
    <property type="match status" value="1"/>
</dbReference>
<dbReference type="PANTHER" id="PTHR31263:SF0">
    <property type="entry name" value="CELLULASE FAMILY PROTEIN (AFU_ORTHOLOGUE AFUA_5G14560)"/>
    <property type="match status" value="1"/>
</dbReference>
<accession>A0A066VL81</accession>
<dbReference type="GO" id="GO:0000272">
    <property type="term" value="P:polysaccharide catabolic process"/>
    <property type="evidence" value="ECO:0007669"/>
    <property type="project" value="InterPro"/>
</dbReference>
<dbReference type="InParanoid" id="A0A066VL81"/>
<protein>
    <submittedName>
        <fullName evidence="5">Glycoside hydrolase family 5 protein</fullName>
    </submittedName>
</protein>
<keyword evidence="2 5" id="KW-0378">Hydrolase</keyword>
<feature type="domain" description="Glycoside hydrolase family 5" evidence="4">
    <location>
        <begin position="95"/>
        <end position="393"/>
    </location>
</feature>
<dbReference type="InterPro" id="IPR017853">
    <property type="entry name" value="GH"/>
</dbReference>
<comment type="caution">
    <text evidence="5">The sequence shown here is derived from an EMBL/GenBank/DDBJ whole genome shotgun (WGS) entry which is preliminary data.</text>
</comment>